<dbReference type="Proteomes" id="UP001519273">
    <property type="component" value="Unassembled WGS sequence"/>
</dbReference>
<gene>
    <name evidence="1" type="ORF">J2Z20_000951</name>
</gene>
<reference evidence="1 2" key="1">
    <citation type="submission" date="2021-03" db="EMBL/GenBank/DDBJ databases">
        <title>Genomic Encyclopedia of Type Strains, Phase IV (KMG-IV): sequencing the most valuable type-strain genomes for metagenomic binning, comparative biology and taxonomic classification.</title>
        <authorList>
            <person name="Goeker M."/>
        </authorList>
    </citation>
    <scope>NUCLEOTIDE SEQUENCE [LARGE SCALE GENOMIC DNA]</scope>
    <source>
        <strain evidence="1 2">DSM 23491</strain>
    </source>
</reference>
<evidence type="ECO:0008006" key="3">
    <source>
        <dbReference type="Google" id="ProtNLM"/>
    </source>
</evidence>
<protein>
    <recommendedName>
        <fullName evidence="3">DUF2642 domain-containing protein</fullName>
    </recommendedName>
</protein>
<dbReference type="RefSeq" id="WP_209845866.1">
    <property type="nucleotide sequence ID" value="NZ_CBCRVE010000002.1"/>
</dbReference>
<organism evidence="1 2">
    <name type="scientific">Paenibacillus sediminis</name>
    <dbReference type="NCBI Taxonomy" id="664909"/>
    <lineage>
        <taxon>Bacteria</taxon>
        <taxon>Bacillati</taxon>
        <taxon>Bacillota</taxon>
        <taxon>Bacilli</taxon>
        <taxon>Bacillales</taxon>
        <taxon>Paenibacillaceae</taxon>
        <taxon>Paenibacillus</taxon>
    </lineage>
</organism>
<dbReference type="EMBL" id="JAGGKP010000001">
    <property type="protein sequence ID" value="MBP1936090.1"/>
    <property type="molecule type" value="Genomic_DNA"/>
</dbReference>
<keyword evidence="2" id="KW-1185">Reference proteome</keyword>
<evidence type="ECO:0000313" key="2">
    <source>
        <dbReference type="Proteomes" id="UP001519273"/>
    </source>
</evidence>
<evidence type="ECO:0000313" key="1">
    <source>
        <dbReference type="EMBL" id="MBP1936090.1"/>
    </source>
</evidence>
<proteinExistence type="predicted"/>
<name>A0ABS4H0N8_9BACL</name>
<comment type="caution">
    <text evidence="1">The sequence shown here is derived from an EMBL/GenBank/DDBJ whole genome shotgun (WGS) entry which is preliminary data.</text>
</comment>
<sequence>MLTNLLDQKVTVHFTNGANVSGGVLEQADDKFVAYRTDYELFYIPITSIQSVSIDNVKRQRSTIGFSR</sequence>
<accession>A0ABS4H0N8</accession>